<gene>
    <name evidence="2" type="ORF">BCR41DRAFT_345440</name>
</gene>
<dbReference type="AlphaFoldDB" id="A0A1Y2H617"/>
<evidence type="ECO:0000313" key="3">
    <source>
        <dbReference type="Proteomes" id="UP000193648"/>
    </source>
</evidence>
<reference evidence="2 3" key="1">
    <citation type="submission" date="2016-07" db="EMBL/GenBank/DDBJ databases">
        <title>Pervasive Adenine N6-methylation of Active Genes in Fungi.</title>
        <authorList>
            <consortium name="DOE Joint Genome Institute"/>
            <person name="Mondo S.J."/>
            <person name="Dannebaum R.O."/>
            <person name="Kuo R.C."/>
            <person name="Labutti K."/>
            <person name="Haridas S."/>
            <person name="Kuo A."/>
            <person name="Salamov A."/>
            <person name="Ahrendt S.R."/>
            <person name="Lipzen A."/>
            <person name="Sullivan W."/>
            <person name="Andreopoulos W.B."/>
            <person name="Clum A."/>
            <person name="Lindquist E."/>
            <person name="Daum C."/>
            <person name="Ramamoorthy G.K."/>
            <person name="Gryganskyi A."/>
            <person name="Culley D."/>
            <person name="Magnuson J.K."/>
            <person name="James T.Y."/>
            <person name="O'Malley M.A."/>
            <person name="Stajich J.E."/>
            <person name="Spatafora J.W."/>
            <person name="Visel A."/>
            <person name="Grigoriev I.V."/>
        </authorList>
    </citation>
    <scope>NUCLEOTIDE SEQUENCE [LARGE SCALE GENOMIC DNA]</scope>
    <source>
        <strain evidence="2 3">NRRL 3116</strain>
    </source>
</reference>
<name>A0A1Y2H617_9FUNG</name>
<keyword evidence="3" id="KW-1185">Reference proteome</keyword>
<comment type="caution">
    <text evidence="2">The sequence shown here is derived from an EMBL/GenBank/DDBJ whole genome shotgun (WGS) entry which is preliminary data.</text>
</comment>
<dbReference type="InParanoid" id="A0A1Y2H617"/>
<keyword evidence="1" id="KW-0472">Membrane</keyword>
<dbReference type="GeneID" id="33564558"/>
<keyword evidence="1" id="KW-0812">Transmembrane</keyword>
<keyword evidence="1" id="KW-1133">Transmembrane helix</keyword>
<protein>
    <submittedName>
        <fullName evidence="2">Uncharacterized protein</fullName>
    </submittedName>
</protein>
<accession>A0A1Y2H617</accession>
<dbReference type="EMBL" id="MCFF01000002">
    <property type="protein sequence ID" value="ORZ28502.1"/>
    <property type="molecule type" value="Genomic_DNA"/>
</dbReference>
<dbReference type="RefSeq" id="XP_021886187.1">
    <property type="nucleotide sequence ID" value="XM_022022714.1"/>
</dbReference>
<organism evidence="2 3">
    <name type="scientific">Lobosporangium transversale</name>
    <dbReference type="NCBI Taxonomy" id="64571"/>
    <lineage>
        <taxon>Eukaryota</taxon>
        <taxon>Fungi</taxon>
        <taxon>Fungi incertae sedis</taxon>
        <taxon>Mucoromycota</taxon>
        <taxon>Mortierellomycotina</taxon>
        <taxon>Mortierellomycetes</taxon>
        <taxon>Mortierellales</taxon>
        <taxon>Mortierellaceae</taxon>
        <taxon>Lobosporangium</taxon>
    </lineage>
</organism>
<evidence type="ECO:0000313" key="2">
    <source>
        <dbReference type="EMBL" id="ORZ28502.1"/>
    </source>
</evidence>
<feature type="transmembrane region" description="Helical" evidence="1">
    <location>
        <begin position="6"/>
        <end position="24"/>
    </location>
</feature>
<evidence type="ECO:0000256" key="1">
    <source>
        <dbReference type="SAM" id="Phobius"/>
    </source>
</evidence>
<sequence>MTIAIVFSVSVHYLVQVPLPLILVSPPFLSKKRRGALANRDMGEKSTIAITSSLLPPILNPYRFIVSRMKAHCKYKDTCSSF</sequence>
<proteinExistence type="predicted"/>
<dbReference type="Proteomes" id="UP000193648">
    <property type="component" value="Unassembled WGS sequence"/>
</dbReference>